<dbReference type="SUPFAM" id="SSF56219">
    <property type="entry name" value="DNase I-like"/>
    <property type="match status" value="1"/>
</dbReference>
<evidence type="ECO:0000313" key="3">
    <source>
        <dbReference type="Proteomes" id="UP000320496"/>
    </source>
</evidence>
<dbReference type="InterPro" id="IPR036691">
    <property type="entry name" value="Endo/exonu/phosph_ase_sf"/>
</dbReference>
<dbReference type="GO" id="GO:0004519">
    <property type="term" value="F:endonuclease activity"/>
    <property type="evidence" value="ECO:0007669"/>
    <property type="project" value="UniProtKB-KW"/>
</dbReference>
<dbReference type="SUPFAM" id="SSF63829">
    <property type="entry name" value="Calcium-dependent phosphotriesterase"/>
    <property type="match status" value="1"/>
</dbReference>
<evidence type="ECO:0000259" key="1">
    <source>
        <dbReference type="Pfam" id="PF03372"/>
    </source>
</evidence>
<dbReference type="InterPro" id="IPR005135">
    <property type="entry name" value="Endo/exonuclease/phosphatase"/>
</dbReference>
<dbReference type="AlphaFoldDB" id="A0A517Z0L7"/>
<keyword evidence="3" id="KW-1185">Reference proteome</keyword>
<keyword evidence="2" id="KW-0269">Exonuclease</keyword>
<dbReference type="GO" id="GO:0004527">
    <property type="term" value="F:exonuclease activity"/>
    <property type="evidence" value="ECO:0007669"/>
    <property type="project" value="UniProtKB-KW"/>
</dbReference>
<keyword evidence="2" id="KW-0255">Endonuclease</keyword>
<dbReference type="InterPro" id="IPR051916">
    <property type="entry name" value="GPI-anchor_lipid_remodeler"/>
</dbReference>
<dbReference type="Proteomes" id="UP000320496">
    <property type="component" value="Chromosome"/>
</dbReference>
<accession>A0A517Z0L7</accession>
<dbReference type="EMBL" id="CP036275">
    <property type="protein sequence ID" value="QDU36026.1"/>
    <property type="molecule type" value="Genomic_DNA"/>
</dbReference>
<evidence type="ECO:0000313" key="2">
    <source>
        <dbReference type="EMBL" id="QDU36026.1"/>
    </source>
</evidence>
<keyword evidence="2" id="KW-0378">Hydrolase</keyword>
<dbReference type="Pfam" id="PF03372">
    <property type="entry name" value="Exo_endo_phos"/>
    <property type="match status" value="1"/>
</dbReference>
<feature type="domain" description="Endonuclease/exonuclease/phosphatase" evidence="1">
    <location>
        <begin position="277"/>
        <end position="497"/>
    </location>
</feature>
<reference evidence="2 3" key="1">
    <citation type="submission" date="2019-02" db="EMBL/GenBank/DDBJ databases">
        <title>Deep-cultivation of Planctomycetes and their phenomic and genomic characterization uncovers novel biology.</title>
        <authorList>
            <person name="Wiegand S."/>
            <person name="Jogler M."/>
            <person name="Boedeker C."/>
            <person name="Pinto D."/>
            <person name="Vollmers J."/>
            <person name="Rivas-Marin E."/>
            <person name="Kohn T."/>
            <person name="Peeters S.H."/>
            <person name="Heuer A."/>
            <person name="Rast P."/>
            <person name="Oberbeckmann S."/>
            <person name="Bunk B."/>
            <person name="Jeske O."/>
            <person name="Meyerdierks A."/>
            <person name="Storesund J.E."/>
            <person name="Kallscheuer N."/>
            <person name="Luecker S."/>
            <person name="Lage O.M."/>
            <person name="Pohl T."/>
            <person name="Merkel B.J."/>
            <person name="Hornburger P."/>
            <person name="Mueller R.-W."/>
            <person name="Bruemmer F."/>
            <person name="Labrenz M."/>
            <person name="Spormann A.M."/>
            <person name="Op den Camp H."/>
            <person name="Overmann J."/>
            <person name="Amann R."/>
            <person name="Jetten M.S.M."/>
            <person name="Mascher T."/>
            <person name="Medema M.H."/>
            <person name="Devos D.P."/>
            <person name="Kaster A.-K."/>
            <person name="Ovreas L."/>
            <person name="Rohde M."/>
            <person name="Galperin M.Y."/>
            <person name="Jogler C."/>
        </authorList>
    </citation>
    <scope>NUCLEOTIDE SEQUENCE [LARGE SCALE GENOMIC DNA]</scope>
    <source>
        <strain evidence="2 3">Mal4</strain>
    </source>
</reference>
<dbReference type="KEGG" id="mri:Mal4_03090"/>
<keyword evidence="2" id="KW-0540">Nuclease</keyword>
<dbReference type="PANTHER" id="PTHR14859:SF15">
    <property type="entry name" value="ENDONUCLEASE_EXONUCLEASE_PHOSPHATASE DOMAIN-CONTAINING PROTEIN"/>
    <property type="match status" value="1"/>
</dbReference>
<proteinExistence type="predicted"/>
<sequence length="512" mass="57131">MTEDMLPMTIERRARPAALPAVCLLLLWMAVPAVAETRAGWTETGTLSAPEAFQAAAADEQFIYAIASRQIARYDRHTGERVAVSTGEAKHLNSGFFHEGKLYCAHSNYPQTPEQSQIKVLDVDTMELSTAHDFRDYGGSLTWVLRRDGHWWCNFARYGEQNGETFFAKFDDDWNELARWTYPPEVIAQLGRYSLSGGIWDGGELLVTGHDDPVLFRLRLPEEGNVLEFVGSEAAPFSGQGIARDPVTGGLVGIRRAEREVVFAAAPAPEPLRLRVLSYNIHHAEGVDRKLDLERIAGVIRAVEPDLVALQEVDRNVRRSESVDQPAELARLTGMEGVFGGNIELQGGEYGNAVLSRLPIVRHENHLLPRFDDGEQRGVLEVEVTLPGDRGRLLLLATHFDHRRNERERIASAGAVNELVAKRPGLPALLAGDLNAVPESETLRIIGEQWTRSNAEVQPTIPVKEPTRQIDYVLYRPEGRWKVIETKVLDESVASDHRAFLAVLELRNEPRP</sequence>
<dbReference type="PANTHER" id="PTHR14859">
    <property type="entry name" value="CALCOFLUOR WHITE HYPERSENSITIVE PROTEIN PRECURSOR"/>
    <property type="match status" value="1"/>
</dbReference>
<protein>
    <submittedName>
        <fullName evidence="2">Endonuclease/Exonuclease/phosphatase family protein</fullName>
    </submittedName>
</protein>
<organism evidence="2 3">
    <name type="scientific">Maioricimonas rarisocia</name>
    <dbReference type="NCBI Taxonomy" id="2528026"/>
    <lineage>
        <taxon>Bacteria</taxon>
        <taxon>Pseudomonadati</taxon>
        <taxon>Planctomycetota</taxon>
        <taxon>Planctomycetia</taxon>
        <taxon>Planctomycetales</taxon>
        <taxon>Planctomycetaceae</taxon>
        <taxon>Maioricimonas</taxon>
    </lineage>
</organism>
<name>A0A517Z0L7_9PLAN</name>
<gene>
    <name evidence="2" type="ORF">Mal4_03090</name>
</gene>
<dbReference type="Gene3D" id="3.60.10.10">
    <property type="entry name" value="Endonuclease/exonuclease/phosphatase"/>
    <property type="match status" value="1"/>
</dbReference>
<dbReference type="GO" id="GO:0016020">
    <property type="term" value="C:membrane"/>
    <property type="evidence" value="ECO:0007669"/>
    <property type="project" value="GOC"/>
</dbReference>
<dbReference type="GO" id="GO:0006506">
    <property type="term" value="P:GPI anchor biosynthetic process"/>
    <property type="evidence" value="ECO:0007669"/>
    <property type="project" value="TreeGrafter"/>
</dbReference>